<dbReference type="Proteomes" id="UP000014104">
    <property type="component" value="Unassembled WGS sequence"/>
</dbReference>
<gene>
    <name evidence="2" type="ORF">I570_04026</name>
    <name evidence="1" type="ORF">OMU_02142</name>
</gene>
<name>A0AAV3IZL7_ENTAV</name>
<evidence type="ECO:0000313" key="1">
    <source>
        <dbReference type="EMBL" id="EOT45718.1"/>
    </source>
</evidence>
<evidence type="ECO:0000313" key="4">
    <source>
        <dbReference type="Proteomes" id="UP000014107"/>
    </source>
</evidence>
<protein>
    <recommendedName>
        <fullName evidence="5">LIM zinc-binding domain-containing protein</fullName>
    </recommendedName>
</protein>
<reference evidence="1 3" key="1">
    <citation type="submission" date="2013-03" db="EMBL/GenBank/DDBJ databases">
        <title>The Genome Sequence of Enterococcus avium ATCC_14025 (Illumina only assembly).</title>
        <authorList>
            <consortium name="The Broad Institute Genomics Platform"/>
            <consortium name="The Broad Institute Genome Sequencing Center for Infectious Disease"/>
            <person name="Earl A."/>
            <person name="Russ C."/>
            <person name="Gilmore M."/>
            <person name="Surin D."/>
            <person name="Walker B."/>
            <person name="Young S."/>
            <person name="Zeng Q."/>
            <person name="Gargeya S."/>
            <person name="Fitzgerald M."/>
            <person name="Haas B."/>
            <person name="Abouelleil A."/>
            <person name="Allen A.W."/>
            <person name="Alvarado L."/>
            <person name="Arachchi H.M."/>
            <person name="Berlin A.M."/>
            <person name="Chapman S.B."/>
            <person name="Gainer-Dewar J."/>
            <person name="Goldberg J."/>
            <person name="Griggs A."/>
            <person name="Gujja S."/>
            <person name="Hansen M."/>
            <person name="Howarth C."/>
            <person name="Imamovic A."/>
            <person name="Ireland A."/>
            <person name="Larimer J."/>
            <person name="McCowan C."/>
            <person name="Murphy C."/>
            <person name="Pearson M."/>
            <person name="Poon T.W."/>
            <person name="Priest M."/>
            <person name="Roberts A."/>
            <person name="Saif S."/>
            <person name="Shea T."/>
            <person name="Sisk P."/>
            <person name="Sykes S."/>
            <person name="Wortman J."/>
            <person name="Nusbaum C."/>
            <person name="Birren B."/>
        </authorList>
    </citation>
    <scope>NUCLEOTIDE SEQUENCE [LARGE SCALE GENOMIC DNA]</scope>
    <source>
        <strain evidence="1 3">ATCC 14025</strain>
    </source>
</reference>
<evidence type="ECO:0000313" key="2">
    <source>
        <dbReference type="EMBL" id="EOU16877.1"/>
    </source>
</evidence>
<dbReference type="AlphaFoldDB" id="A0AAV3IZL7"/>
<keyword evidence="3" id="KW-1185">Reference proteome</keyword>
<accession>A0AAV3IZL7</accession>
<organism evidence="2 4">
    <name type="scientific">Enterococcus avium ATCC 14025</name>
    <dbReference type="NCBI Taxonomy" id="1140002"/>
    <lineage>
        <taxon>Bacteria</taxon>
        <taxon>Bacillati</taxon>
        <taxon>Bacillota</taxon>
        <taxon>Bacilli</taxon>
        <taxon>Lactobacillales</taxon>
        <taxon>Enterococcaceae</taxon>
        <taxon>Enterococcus</taxon>
    </lineage>
</organism>
<dbReference type="RefSeq" id="WP_016180053.1">
    <property type="nucleotide sequence ID" value="NZ_KE136363.1"/>
</dbReference>
<proteinExistence type="predicted"/>
<reference evidence="2 4" key="2">
    <citation type="submission" date="2013-03" db="EMBL/GenBank/DDBJ databases">
        <title>The Genome Sequence of Enterococcus avium ATCC_14025 (PacBio/Illumina hybrid assembly).</title>
        <authorList>
            <consortium name="The Broad Institute Genomics Platform"/>
            <consortium name="The Broad Institute Genome Sequencing Center for Infectious Disease"/>
            <person name="Earl A."/>
            <person name="Russ C."/>
            <person name="Gilmore M."/>
            <person name="Surin D."/>
            <person name="Walker B."/>
            <person name="Young S."/>
            <person name="Zeng Q."/>
            <person name="Gargeya S."/>
            <person name="Fitzgerald M."/>
            <person name="Haas B."/>
            <person name="Abouelleil A."/>
            <person name="Allen A.W."/>
            <person name="Alvarado L."/>
            <person name="Arachchi H.M."/>
            <person name="Berlin A.M."/>
            <person name="Chapman S.B."/>
            <person name="Gainer-Dewar J."/>
            <person name="Goldberg J."/>
            <person name="Griggs A."/>
            <person name="Gujja S."/>
            <person name="Hansen M."/>
            <person name="Howarth C."/>
            <person name="Imamovic A."/>
            <person name="Ireland A."/>
            <person name="Larimer J."/>
            <person name="McCowan C."/>
            <person name="Murphy C."/>
            <person name="Pearson M."/>
            <person name="Poon T.W."/>
            <person name="Priest M."/>
            <person name="Roberts A."/>
            <person name="Saif S."/>
            <person name="Shea T."/>
            <person name="Sisk P."/>
            <person name="Sykes S."/>
            <person name="Wortman J."/>
            <person name="Nusbaum C."/>
            <person name="Birren B."/>
        </authorList>
    </citation>
    <scope>NUCLEOTIDE SEQUENCE [LARGE SCALE GENOMIC DNA]</scope>
    <source>
        <strain evidence="2 4">ATCC 14025</strain>
    </source>
</reference>
<sequence>MKVTKYGVATIFDDREVGKQWYPTKEKAYKRLEYGSSRKYIGTREVDLYCEACDKDLKLGDNYIKLDEDTRYCEDCYEENSITYYTVGGEPVGDENDIEAYDDFDLEVEQEADNDTEV</sequence>
<dbReference type="EMBL" id="AHYV01000019">
    <property type="protein sequence ID" value="EOT45718.1"/>
    <property type="molecule type" value="Genomic_DNA"/>
</dbReference>
<dbReference type="EMBL" id="ASWL01000008">
    <property type="protein sequence ID" value="EOU16877.1"/>
    <property type="molecule type" value="Genomic_DNA"/>
</dbReference>
<comment type="caution">
    <text evidence="2">The sequence shown here is derived from an EMBL/GenBank/DDBJ whole genome shotgun (WGS) entry which is preliminary data.</text>
</comment>
<dbReference type="Proteomes" id="UP000014107">
    <property type="component" value="Unassembled WGS sequence"/>
</dbReference>
<evidence type="ECO:0008006" key="5">
    <source>
        <dbReference type="Google" id="ProtNLM"/>
    </source>
</evidence>
<evidence type="ECO:0000313" key="3">
    <source>
        <dbReference type="Proteomes" id="UP000014104"/>
    </source>
</evidence>